<comment type="catalytic activity">
    <reaction evidence="9">
        <text>NADPH + 2 O2 = 2 superoxide + NADP(+) + H(+)</text>
        <dbReference type="Rhea" id="RHEA:63180"/>
        <dbReference type="ChEBI" id="CHEBI:15378"/>
        <dbReference type="ChEBI" id="CHEBI:15379"/>
        <dbReference type="ChEBI" id="CHEBI:18421"/>
        <dbReference type="ChEBI" id="CHEBI:57783"/>
        <dbReference type="ChEBI" id="CHEBI:58349"/>
    </reaction>
</comment>
<keyword evidence="5 10" id="KW-1133">Transmembrane helix</keyword>
<dbReference type="InterPro" id="IPR013112">
    <property type="entry name" value="FAD-bd_8"/>
</dbReference>
<feature type="transmembrane region" description="Helical" evidence="10">
    <location>
        <begin position="232"/>
        <end position="252"/>
    </location>
</feature>
<dbReference type="Pfam" id="PF01794">
    <property type="entry name" value="Ferric_reduct"/>
    <property type="match status" value="1"/>
</dbReference>
<keyword evidence="2" id="KW-0349">Heme</keyword>
<protein>
    <submittedName>
        <fullName evidence="12">NADPH oxidase 1</fullName>
    </submittedName>
</protein>
<dbReference type="SFLD" id="SFLDS00052">
    <property type="entry name" value="Ferric_Reductase_Domain"/>
    <property type="match status" value="1"/>
</dbReference>
<evidence type="ECO:0000256" key="10">
    <source>
        <dbReference type="SAM" id="Phobius"/>
    </source>
</evidence>
<dbReference type="InterPro" id="IPR017938">
    <property type="entry name" value="Riboflavin_synthase-like_b-brl"/>
</dbReference>
<dbReference type="SUPFAM" id="SSF63380">
    <property type="entry name" value="Riboflavin synthase domain-like"/>
    <property type="match status" value="1"/>
</dbReference>
<dbReference type="GO" id="GO:0016175">
    <property type="term" value="F:superoxide-generating NAD(P)H oxidase activity"/>
    <property type="evidence" value="ECO:0007669"/>
    <property type="project" value="TreeGrafter"/>
</dbReference>
<dbReference type="CDD" id="cd06186">
    <property type="entry name" value="NOX_Duox_like_FAD_NADP"/>
    <property type="match status" value="1"/>
</dbReference>
<dbReference type="Pfam" id="PF08030">
    <property type="entry name" value="NAD_binding_6"/>
    <property type="match status" value="1"/>
</dbReference>
<keyword evidence="8 10" id="KW-0472">Membrane</keyword>
<dbReference type="PANTHER" id="PTHR11972">
    <property type="entry name" value="NADPH OXIDASE"/>
    <property type="match status" value="1"/>
</dbReference>
<dbReference type="InterPro" id="IPR017927">
    <property type="entry name" value="FAD-bd_FR_type"/>
</dbReference>
<dbReference type="GO" id="GO:0006952">
    <property type="term" value="P:defense response"/>
    <property type="evidence" value="ECO:0007669"/>
    <property type="project" value="TreeGrafter"/>
</dbReference>
<evidence type="ECO:0000256" key="2">
    <source>
        <dbReference type="ARBA" id="ARBA00022617"/>
    </source>
</evidence>
<dbReference type="SUPFAM" id="SSF52343">
    <property type="entry name" value="Ferredoxin reductase-like, C-terminal NADP-linked domain"/>
    <property type="match status" value="1"/>
</dbReference>
<keyword evidence="3 10" id="KW-0812">Transmembrane</keyword>
<evidence type="ECO:0000256" key="4">
    <source>
        <dbReference type="ARBA" id="ARBA00022723"/>
    </source>
</evidence>
<keyword evidence="4" id="KW-0479">Metal-binding</keyword>
<dbReference type="GO" id="GO:0042554">
    <property type="term" value="P:superoxide anion generation"/>
    <property type="evidence" value="ECO:0007669"/>
    <property type="project" value="TreeGrafter"/>
</dbReference>
<feature type="transmembrane region" description="Helical" evidence="10">
    <location>
        <begin position="100"/>
        <end position="121"/>
    </location>
</feature>
<dbReference type="Pfam" id="PF08022">
    <property type="entry name" value="FAD_binding_8"/>
    <property type="match status" value="1"/>
</dbReference>
<dbReference type="GO" id="GO:0046872">
    <property type="term" value="F:metal ion binding"/>
    <property type="evidence" value="ECO:0007669"/>
    <property type="project" value="UniProtKB-KW"/>
</dbReference>
<evidence type="ECO:0000256" key="3">
    <source>
        <dbReference type="ARBA" id="ARBA00022692"/>
    </source>
</evidence>
<feature type="transmembrane region" description="Helical" evidence="10">
    <location>
        <begin position="60"/>
        <end position="79"/>
    </location>
</feature>
<dbReference type="InterPro" id="IPR039261">
    <property type="entry name" value="FNR_nucleotide-bd"/>
</dbReference>
<dbReference type="GO" id="GO:0043020">
    <property type="term" value="C:NADPH oxidase complex"/>
    <property type="evidence" value="ECO:0007669"/>
    <property type="project" value="TreeGrafter"/>
</dbReference>
<dbReference type="Gene3D" id="2.40.30.10">
    <property type="entry name" value="Translation factors"/>
    <property type="match status" value="1"/>
</dbReference>
<name>A0A8C6SJK9_9GOBI</name>
<dbReference type="SFLD" id="SFLDG01168">
    <property type="entry name" value="Ferric_reductase_subgroup_(FRE"/>
    <property type="match status" value="1"/>
</dbReference>
<dbReference type="FunFam" id="3.40.50.80:FF:000004">
    <property type="entry name" value="NADPH oxidase isoform 2"/>
    <property type="match status" value="1"/>
</dbReference>
<keyword evidence="6" id="KW-0560">Oxidoreductase</keyword>
<feature type="transmembrane region" description="Helical" evidence="10">
    <location>
        <begin position="205"/>
        <end position="226"/>
    </location>
</feature>
<reference evidence="12" key="2">
    <citation type="submission" date="2025-09" db="UniProtKB">
        <authorList>
            <consortium name="Ensembl"/>
        </authorList>
    </citation>
    <scope>IDENTIFICATION</scope>
</reference>
<reference evidence="12" key="1">
    <citation type="submission" date="2025-08" db="UniProtKB">
        <authorList>
            <consortium name="Ensembl"/>
        </authorList>
    </citation>
    <scope>IDENTIFICATION</scope>
</reference>
<feature type="transmembrane region" description="Helical" evidence="10">
    <location>
        <begin position="168"/>
        <end position="193"/>
    </location>
</feature>
<dbReference type="InterPro" id="IPR013130">
    <property type="entry name" value="Fe3_Rdtase_TM_dom"/>
</dbReference>
<sequence>MGNWIINNGLTSLILVAWMGMNIYLFVSSYRKYDLDDEFYYTRHLLGSALAWARAPAQVLNFNCMLILLPVCRNLLSLLRGSFVCYGKSMRKQLDKNLTFHKLVAYMIALMTAVHTVAHLLNAEWFNNSRQGKYDNLSTALSNLGDAKDTAFLNPIRKKDIDPQQIPTYFVCTSIAGLTGVVITLALILIITSSMKVIRRSYFEVFWFTHHLFIVFFAGLVFHGAGRGEPKTWWWVIAPMVLYLCERIVRFIRYTQTVTYRKIVMRPSNVLELQLVKKGFKMEVGQYVFINCPSISQLEWHPFTMTSAPEEDFFSLHIRSAGDWTDKLISLMEQLPEGAEGPKLGVDGPFGTASEDVFDYEVAMLVGAGIGVTPFASVLKSIWYKMKGSDPKLRTRKIYFYWLCRETYAFEWFVDLLQLLEREMEERGMGHFLTYKLYLTGWDQSLADYFNIKFDEDKDVITGLKQKTNVGRPIWDKEFEQVCGENPTSVVGTFLCGPEALAKSLEKKCAKFSDVDPHKTKFYFNKENF</sequence>
<evidence type="ECO:0000256" key="9">
    <source>
        <dbReference type="ARBA" id="ARBA00049908"/>
    </source>
</evidence>
<dbReference type="PROSITE" id="PS51384">
    <property type="entry name" value="FAD_FR"/>
    <property type="match status" value="1"/>
</dbReference>
<accession>A0A8C6SJK9</accession>
<dbReference type="Ensembl" id="ENSNMLT00000007213.1">
    <property type="protein sequence ID" value="ENSNMLP00000006309.1"/>
    <property type="gene ID" value="ENSNMLG00000004595.1"/>
</dbReference>
<comment type="subcellular location">
    <subcellularLocation>
        <location evidence="1">Membrane</location>
        <topology evidence="1">Multi-pass membrane protein</topology>
    </subcellularLocation>
</comment>
<evidence type="ECO:0000256" key="6">
    <source>
        <dbReference type="ARBA" id="ARBA00023002"/>
    </source>
</evidence>
<organism evidence="12 13">
    <name type="scientific">Neogobius melanostomus</name>
    <name type="common">round goby</name>
    <dbReference type="NCBI Taxonomy" id="47308"/>
    <lineage>
        <taxon>Eukaryota</taxon>
        <taxon>Metazoa</taxon>
        <taxon>Chordata</taxon>
        <taxon>Craniata</taxon>
        <taxon>Vertebrata</taxon>
        <taxon>Euteleostomi</taxon>
        <taxon>Actinopterygii</taxon>
        <taxon>Neopterygii</taxon>
        <taxon>Teleostei</taxon>
        <taxon>Neoteleostei</taxon>
        <taxon>Acanthomorphata</taxon>
        <taxon>Gobiaria</taxon>
        <taxon>Gobiiformes</taxon>
        <taxon>Gobioidei</taxon>
        <taxon>Gobiidae</taxon>
        <taxon>Benthophilinae</taxon>
        <taxon>Neogobiini</taxon>
        <taxon>Neogobius</taxon>
    </lineage>
</organism>
<evidence type="ECO:0000256" key="8">
    <source>
        <dbReference type="ARBA" id="ARBA00023136"/>
    </source>
</evidence>
<evidence type="ECO:0000256" key="1">
    <source>
        <dbReference type="ARBA" id="ARBA00004141"/>
    </source>
</evidence>
<evidence type="ECO:0000256" key="7">
    <source>
        <dbReference type="ARBA" id="ARBA00023004"/>
    </source>
</evidence>
<dbReference type="SFLD" id="SFLDG01169">
    <property type="entry name" value="NADPH_oxidase_subgroup_(NOX)"/>
    <property type="match status" value="1"/>
</dbReference>
<dbReference type="PANTHER" id="PTHR11972:SF203">
    <property type="entry name" value="NADPH OXIDASE 1"/>
    <property type="match status" value="1"/>
</dbReference>
<keyword evidence="13" id="KW-1185">Reference proteome</keyword>
<feature type="domain" description="FAD-binding FR-type" evidence="11">
    <location>
        <begin position="251"/>
        <end position="356"/>
    </location>
</feature>
<proteinExistence type="predicted"/>
<dbReference type="InterPro" id="IPR000778">
    <property type="entry name" value="Cyt_b245_heavy_chain"/>
</dbReference>
<dbReference type="InterPro" id="IPR050369">
    <property type="entry name" value="RBOH/FRE"/>
</dbReference>
<feature type="transmembrane region" description="Helical" evidence="10">
    <location>
        <begin position="12"/>
        <end position="30"/>
    </location>
</feature>
<evidence type="ECO:0000313" key="12">
    <source>
        <dbReference type="Ensembl" id="ENSNMLP00000006309.1"/>
    </source>
</evidence>
<evidence type="ECO:0000259" key="11">
    <source>
        <dbReference type="PROSITE" id="PS51384"/>
    </source>
</evidence>
<keyword evidence="7" id="KW-0408">Iron</keyword>
<dbReference type="PRINTS" id="PR00466">
    <property type="entry name" value="GP91PHOX"/>
</dbReference>
<dbReference type="InterPro" id="IPR013121">
    <property type="entry name" value="Fe_red_NAD-bd_6"/>
</dbReference>
<dbReference type="AlphaFoldDB" id="A0A8C6SJK9"/>
<evidence type="ECO:0000256" key="5">
    <source>
        <dbReference type="ARBA" id="ARBA00022989"/>
    </source>
</evidence>
<evidence type="ECO:0000313" key="13">
    <source>
        <dbReference type="Proteomes" id="UP000694523"/>
    </source>
</evidence>
<dbReference type="Proteomes" id="UP000694523">
    <property type="component" value="Unplaced"/>
</dbReference>
<dbReference type="Gene3D" id="3.40.50.80">
    <property type="entry name" value="Nucleotide-binding domain of ferredoxin-NADP reductase (FNR) module"/>
    <property type="match status" value="1"/>
</dbReference>